<keyword evidence="7" id="KW-0812">Transmembrane</keyword>
<feature type="domain" description="Peptidase S9A N-terminal" evidence="9">
    <location>
        <begin position="121"/>
        <end position="526"/>
    </location>
</feature>
<feature type="domain" description="Peptidase S9 prolyl oligopeptidase catalytic" evidence="8">
    <location>
        <begin position="591"/>
        <end position="807"/>
    </location>
</feature>
<evidence type="ECO:0000259" key="8">
    <source>
        <dbReference type="Pfam" id="PF00326"/>
    </source>
</evidence>
<dbReference type="GO" id="GO:0004252">
    <property type="term" value="F:serine-type endopeptidase activity"/>
    <property type="evidence" value="ECO:0007669"/>
    <property type="project" value="UniProtKB-UniRule"/>
</dbReference>
<keyword evidence="11" id="KW-1185">Reference proteome</keyword>
<dbReference type="EMBL" id="BLBS01000057">
    <property type="protein sequence ID" value="GET93786.1"/>
    <property type="molecule type" value="Genomic_DNA"/>
</dbReference>
<evidence type="ECO:0000256" key="4">
    <source>
        <dbReference type="ARBA" id="ARBA00022801"/>
    </source>
</evidence>
<keyword evidence="7" id="KW-1133">Transmembrane helix</keyword>
<dbReference type="FunFam" id="2.130.10.120:FF:000001">
    <property type="entry name" value="Prolyl endopeptidase"/>
    <property type="match status" value="1"/>
</dbReference>
<comment type="catalytic activity">
    <reaction evidence="1">
        <text>Hydrolysis of Pro-|-Xaa &gt;&gt; Ala-|-Xaa in oligopeptides.</text>
        <dbReference type="EC" id="3.4.21.26"/>
    </reaction>
</comment>
<dbReference type="Pfam" id="PF00326">
    <property type="entry name" value="Peptidase_S9"/>
    <property type="match status" value="1"/>
</dbReference>
<evidence type="ECO:0000256" key="1">
    <source>
        <dbReference type="ARBA" id="ARBA00001070"/>
    </source>
</evidence>
<dbReference type="PANTHER" id="PTHR42881:SF2">
    <property type="entry name" value="PROLYL ENDOPEPTIDASE"/>
    <property type="match status" value="1"/>
</dbReference>
<dbReference type="PANTHER" id="PTHR42881">
    <property type="entry name" value="PROLYL ENDOPEPTIDASE"/>
    <property type="match status" value="1"/>
</dbReference>
<gene>
    <name evidence="10" type="ORF">LtaPh_3670000</name>
</gene>
<dbReference type="GO" id="GO:0005829">
    <property type="term" value="C:cytosol"/>
    <property type="evidence" value="ECO:0007669"/>
    <property type="project" value="TreeGrafter"/>
</dbReference>
<dbReference type="Pfam" id="PF02897">
    <property type="entry name" value="Peptidase_S9_N"/>
    <property type="match status" value="1"/>
</dbReference>
<dbReference type="GO" id="GO:0006508">
    <property type="term" value="P:proteolysis"/>
    <property type="evidence" value="ECO:0007669"/>
    <property type="project" value="UniProtKB-KW"/>
</dbReference>
<dbReference type="SUPFAM" id="SSF53474">
    <property type="entry name" value="alpha/beta-Hydrolases"/>
    <property type="match status" value="1"/>
</dbReference>
<evidence type="ECO:0000256" key="3">
    <source>
        <dbReference type="ARBA" id="ARBA00022670"/>
    </source>
</evidence>
<comment type="caution">
    <text evidence="10">The sequence shown here is derived from an EMBL/GenBank/DDBJ whole genome shotgun (WGS) entry which is preliminary data.</text>
</comment>
<evidence type="ECO:0000256" key="7">
    <source>
        <dbReference type="SAM" id="Phobius"/>
    </source>
</evidence>
<evidence type="ECO:0000313" key="10">
    <source>
        <dbReference type="EMBL" id="GET93786.1"/>
    </source>
</evidence>
<proteinExistence type="inferred from homology"/>
<feature type="transmembrane region" description="Helical" evidence="7">
    <location>
        <begin position="26"/>
        <end position="44"/>
    </location>
</feature>
<feature type="transmembrane region" description="Helical" evidence="7">
    <location>
        <begin position="82"/>
        <end position="103"/>
    </location>
</feature>
<dbReference type="InterPro" id="IPR023302">
    <property type="entry name" value="Pept_S9A_N"/>
</dbReference>
<evidence type="ECO:0000259" key="9">
    <source>
        <dbReference type="Pfam" id="PF02897"/>
    </source>
</evidence>
<keyword evidence="5 6" id="KW-0720">Serine protease</keyword>
<evidence type="ECO:0000256" key="6">
    <source>
        <dbReference type="RuleBase" id="RU368024"/>
    </source>
</evidence>
<dbReference type="InterPro" id="IPR051167">
    <property type="entry name" value="Prolyl_oligopep/macrocyclase"/>
</dbReference>
<dbReference type="VEuPathDB" id="TriTrypDB:LtaPh_3670000"/>
<dbReference type="Proteomes" id="UP000419144">
    <property type="component" value="Unassembled WGS sequence"/>
</dbReference>
<dbReference type="Gene3D" id="3.40.50.1820">
    <property type="entry name" value="alpha/beta hydrolase"/>
    <property type="match status" value="1"/>
</dbReference>
<dbReference type="InterPro" id="IPR001375">
    <property type="entry name" value="Peptidase_S9_cat"/>
</dbReference>
<dbReference type="PROSITE" id="PS00708">
    <property type="entry name" value="PRO_ENDOPEP_SER"/>
    <property type="match status" value="1"/>
</dbReference>
<organism evidence="10 11">
    <name type="scientific">Leishmania tarentolae</name>
    <name type="common">Sauroleishmania tarentolae</name>
    <dbReference type="NCBI Taxonomy" id="5689"/>
    <lineage>
        <taxon>Eukaryota</taxon>
        <taxon>Discoba</taxon>
        <taxon>Euglenozoa</taxon>
        <taxon>Kinetoplastea</taxon>
        <taxon>Metakinetoplastina</taxon>
        <taxon>Trypanosomatida</taxon>
        <taxon>Trypanosomatidae</taxon>
        <taxon>Leishmaniinae</taxon>
        <taxon>Leishmania</taxon>
        <taxon>lizard Leishmania</taxon>
    </lineage>
</organism>
<comment type="similarity">
    <text evidence="2 6">Belongs to the peptidase S9A family.</text>
</comment>
<dbReference type="FunFam" id="3.40.50.1820:FF:000005">
    <property type="entry name" value="Prolyl endopeptidase"/>
    <property type="match status" value="1"/>
</dbReference>
<dbReference type="GO" id="GO:0070012">
    <property type="term" value="F:oligopeptidase activity"/>
    <property type="evidence" value="ECO:0007669"/>
    <property type="project" value="TreeGrafter"/>
</dbReference>
<evidence type="ECO:0000256" key="2">
    <source>
        <dbReference type="ARBA" id="ARBA00005228"/>
    </source>
</evidence>
<dbReference type="InterPro" id="IPR002470">
    <property type="entry name" value="Peptidase_S9A"/>
</dbReference>
<reference evidence="10" key="1">
    <citation type="submission" date="2019-11" db="EMBL/GenBank/DDBJ databases">
        <title>Leishmania tarentolae CDS.</title>
        <authorList>
            <person name="Goto Y."/>
            <person name="Yamagishi J."/>
        </authorList>
    </citation>
    <scope>NUCLEOTIDE SEQUENCE [LARGE SCALE GENOMIC DNA]</scope>
    <source>
        <strain evidence="10">Parrot Tar II</strain>
    </source>
</reference>
<keyword evidence="4 6" id="KW-0378">Hydrolase</keyword>
<dbReference type="PRINTS" id="PR00862">
    <property type="entry name" value="PROLIGOPTASE"/>
</dbReference>
<dbReference type="InterPro" id="IPR029058">
    <property type="entry name" value="AB_hydrolase_fold"/>
</dbReference>
<evidence type="ECO:0000256" key="5">
    <source>
        <dbReference type="ARBA" id="ARBA00022825"/>
    </source>
</evidence>
<keyword evidence="3 6" id="KW-0645">Protease</keyword>
<dbReference type="EC" id="3.4.21.-" evidence="6"/>
<accession>A0A640KW41</accession>
<dbReference type="InterPro" id="IPR002471">
    <property type="entry name" value="Pept_S9_AS"/>
</dbReference>
<evidence type="ECO:0000313" key="11">
    <source>
        <dbReference type="Proteomes" id="UP000419144"/>
    </source>
</evidence>
<dbReference type="AlphaFoldDB" id="A0A640KW41"/>
<dbReference type="SUPFAM" id="SSF50993">
    <property type="entry name" value="Peptidase/esterase 'gauge' domain"/>
    <property type="match status" value="1"/>
</dbReference>
<name>A0A640KW41_LEITA</name>
<keyword evidence="7" id="KW-0472">Membrane</keyword>
<dbReference type="OrthoDB" id="248387at2759"/>
<protein>
    <recommendedName>
        <fullName evidence="6">Prolyl endopeptidase</fullName>
        <ecNumber evidence="6">3.4.21.-</ecNumber>
    </recommendedName>
</protein>
<sequence>MSFQEVHRSEQHRCCSRPVVLTESHSVWLTSPFFFVPLSFFFSCRRQCTRACACTHDYTSLQECCLSSIILFNSFNRGMLKALLYFTLLPVFLVVLLTSLSIYRHEFSYTRQSTNMKSLYPAARRAATTYQLHGRTIPEPYDYLEDPFHAETKEFVRQQNEAFEAYMKSSNDVRNKIVDRVTAMLNYARTSNPSLHAGKYYYHYNTGLQNQSVIMQATSLEDQNPSVFLDPNTLSSDGTTALKNHAWSESEELFAYSLSDKGSDWQYIQVLNVKTGEQLPDKLNWAKFSGISWWKNDGFFYERYPELSEDVDKGAETDSAQNQYVCFHKIGTAQSEDVPILQMPKHPQWNFAADVTDDQEYLVIRIMDGCEPHNLIWIAKLPTTYEGLKKPLEFVKVVDTFVGQYSYLGNEGKMFYMTSTKDAPRKKIISMNLETAEEKDIVAEQESVLNVAALVKDTLILVYLEDVKDVMYYRKLHGAAEMTKIDLPLGTITSLFCSYKKDFVSFKVSSFMLPGRSYVMDINNPRGSLALYKDDVVDGLNVEDYVTVQHFYKSADGTKIPMFIVHKKGTLSAHSPVMLYGYGGFGISLTPSFSPSRIVFLQNFDGVLAIPNIRGGNEYGQSWHDAGRLKKKQNCFDDFVAAAKYLHSNNIGSSATTAIMGGSNGGLLVAACANQAPGEFACVVCQVGVLDMFKFHKFTIGHAWISDYGNPDKEEHFRVVENYSPIHNVRPGVKYPSILVVTGDHDDRVVPLHSLKYVATLQHTNPEMGGPFLARVEVAAGHGFGKPTSKIINETSDMYAFIAKSIGAVWHD</sequence>
<dbReference type="Gene3D" id="2.130.10.120">
    <property type="entry name" value="Prolyl oligopeptidase, N-terminal domain"/>
    <property type="match status" value="1"/>
</dbReference>